<organism evidence="2 3">
    <name type="scientific">Oedothorax gibbosus</name>
    <dbReference type="NCBI Taxonomy" id="931172"/>
    <lineage>
        <taxon>Eukaryota</taxon>
        <taxon>Metazoa</taxon>
        <taxon>Ecdysozoa</taxon>
        <taxon>Arthropoda</taxon>
        <taxon>Chelicerata</taxon>
        <taxon>Arachnida</taxon>
        <taxon>Araneae</taxon>
        <taxon>Araneomorphae</taxon>
        <taxon>Entelegynae</taxon>
        <taxon>Araneoidea</taxon>
        <taxon>Linyphiidae</taxon>
        <taxon>Erigoninae</taxon>
        <taxon>Oedothorax</taxon>
    </lineage>
</organism>
<sequence>MMLKKFYDVSTLLLEYLLLPGFLFPYCAESPVKRIACIRVEHNERVLSSKKKWVCGMRGVLELSRIEESTGGDFSWRKWNLLYLSEYRCDVYSNSALWNPGQNDSEDVTEAWGENLCRSF</sequence>
<evidence type="ECO:0000313" key="3">
    <source>
        <dbReference type="Proteomes" id="UP000827092"/>
    </source>
</evidence>
<evidence type="ECO:0000256" key="1">
    <source>
        <dbReference type="SAM" id="SignalP"/>
    </source>
</evidence>
<dbReference type="AlphaFoldDB" id="A0AAV6VWW0"/>
<proteinExistence type="predicted"/>
<evidence type="ECO:0000313" key="2">
    <source>
        <dbReference type="EMBL" id="KAG8200281.1"/>
    </source>
</evidence>
<dbReference type="Proteomes" id="UP000827092">
    <property type="component" value="Unassembled WGS sequence"/>
</dbReference>
<reference evidence="2 3" key="1">
    <citation type="journal article" date="2022" name="Nat. Ecol. Evol.">
        <title>A masculinizing supergene underlies an exaggerated male reproductive morph in a spider.</title>
        <authorList>
            <person name="Hendrickx F."/>
            <person name="De Corte Z."/>
            <person name="Sonet G."/>
            <person name="Van Belleghem S.M."/>
            <person name="Kostlbacher S."/>
            <person name="Vangestel C."/>
        </authorList>
    </citation>
    <scope>NUCLEOTIDE SEQUENCE [LARGE SCALE GENOMIC DNA]</scope>
    <source>
        <strain evidence="2">W744_W776</strain>
    </source>
</reference>
<dbReference type="EMBL" id="JAFNEN010000017">
    <property type="protein sequence ID" value="KAG8200281.1"/>
    <property type="molecule type" value="Genomic_DNA"/>
</dbReference>
<keyword evidence="1" id="KW-0732">Signal</keyword>
<feature type="signal peptide" evidence="1">
    <location>
        <begin position="1"/>
        <end position="29"/>
    </location>
</feature>
<name>A0AAV6VWW0_9ARAC</name>
<accession>A0AAV6VWW0</accession>
<keyword evidence="3" id="KW-1185">Reference proteome</keyword>
<comment type="caution">
    <text evidence="2">The sequence shown here is derived from an EMBL/GenBank/DDBJ whole genome shotgun (WGS) entry which is preliminary data.</text>
</comment>
<gene>
    <name evidence="2" type="ORF">JTE90_021931</name>
</gene>
<protein>
    <submittedName>
        <fullName evidence="2">Uncharacterized protein</fullName>
    </submittedName>
</protein>
<feature type="chain" id="PRO_5043798373" evidence="1">
    <location>
        <begin position="30"/>
        <end position="120"/>
    </location>
</feature>